<feature type="region of interest" description="Disordered" evidence="6">
    <location>
        <begin position="364"/>
        <end position="383"/>
    </location>
</feature>
<dbReference type="InterPro" id="IPR042375">
    <property type="entry name" value="AKAP5"/>
</dbReference>
<evidence type="ECO:0000259" key="7">
    <source>
        <dbReference type="PROSITE" id="PS51893"/>
    </source>
</evidence>
<dbReference type="PROSITE" id="PS51893">
    <property type="entry name" value="AKAP_CAM_BD"/>
    <property type="match status" value="1"/>
</dbReference>
<dbReference type="GO" id="GO:0032590">
    <property type="term" value="C:dendrite membrane"/>
    <property type="evidence" value="ECO:0007669"/>
    <property type="project" value="TreeGrafter"/>
</dbReference>
<keyword evidence="2" id="KW-0597">Phosphoprotein</keyword>
<dbReference type="GO" id="GO:0005516">
    <property type="term" value="F:calmodulin binding"/>
    <property type="evidence" value="ECO:0007669"/>
    <property type="project" value="UniProtKB-KW"/>
</dbReference>
<evidence type="ECO:0000256" key="1">
    <source>
        <dbReference type="ARBA" id="ARBA00004635"/>
    </source>
</evidence>
<feature type="compositionally biased region" description="Polar residues" evidence="6">
    <location>
        <begin position="64"/>
        <end position="77"/>
    </location>
</feature>
<feature type="region of interest" description="Disordered" evidence="6">
    <location>
        <begin position="1"/>
        <end position="37"/>
    </location>
</feature>
<sequence length="505" mass="56407">MQAQNMEHLGKGIQMESEQQLETPNTTDPIIAHESPAKKASVFCFKKRKKSCEKGAEKDENHESNLLSLRPTNQPSNMGHDKTEVSDPFWTSGGAWLAFKRLVTLRRRSKSTWKKQTQVYSRVQLDVDIEDSGRSRFPKEHASSSFKIPCLRLSRSKKRTSHSEIIEQPDCKKKGSDATSILNSKSNEEPEIVAMEVPLNTRQSPSRDLQEKESDSGAMKNMENVALSSRENKFPVEVRPDPNCYIDCGVQSEIIHSETALVTEEEKQIFQLHHGTLYGNLEELENQKFSFNVEISPLVPQDLAESEQQPIEREGTKNAFTKEAKSQPFGTDVDVVVKSEDAAAKEGHSIEVMLHCSPSVVEDEASDMPVCPDGEEKSEGNQLTMPGAGIVIMITEAEEYQDEEEESPPICETFAFPQASKQKGKKKTGRSHASSADCNYTKEDKTCSKVPSSFGTNSQERRTSEQYEVLLIETAASLVKTAIQSSVEQLVNEMALEQNKQNSVL</sequence>
<dbReference type="GO" id="GO:0031698">
    <property type="term" value="F:beta-2 adrenergic receptor binding"/>
    <property type="evidence" value="ECO:0007669"/>
    <property type="project" value="TreeGrafter"/>
</dbReference>
<dbReference type="GeneID" id="103051195"/>
<organism evidence="8 9">
    <name type="scientific">Python bivittatus</name>
    <name type="common">Burmese python</name>
    <name type="synonym">Python molurus bivittatus</name>
    <dbReference type="NCBI Taxonomy" id="176946"/>
    <lineage>
        <taxon>Eukaryota</taxon>
        <taxon>Metazoa</taxon>
        <taxon>Chordata</taxon>
        <taxon>Craniata</taxon>
        <taxon>Vertebrata</taxon>
        <taxon>Euteleostomi</taxon>
        <taxon>Lepidosauria</taxon>
        <taxon>Squamata</taxon>
        <taxon>Bifurcata</taxon>
        <taxon>Unidentata</taxon>
        <taxon>Episquamata</taxon>
        <taxon>Toxicofera</taxon>
        <taxon>Serpentes</taxon>
        <taxon>Henophidia</taxon>
        <taxon>Pythonidae</taxon>
        <taxon>Python</taxon>
    </lineage>
</organism>
<evidence type="ECO:0000256" key="3">
    <source>
        <dbReference type="ARBA" id="ARBA00022860"/>
    </source>
</evidence>
<proteinExistence type="predicted"/>
<feature type="region of interest" description="Disordered" evidence="6">
    <location>
        <begin position="444"/>
        <end position="463"/>
    </location>
</feature>
<feature type="compositionally biased region" description="Basic and acidic residues" evidence="6">
    <location>
        <begin position="161"/>
        <end position="176"/>
    </location>
</feature>
<reference evidence="9" key="1">
    <citation type="submission" date="2025-08" db="UniProtKB">
        <authorList>
            <consortium name="RefSeq"/>
        </authorList>
    </citation>
    <scope>IDENTIFICATION</scope>
    <source>
        <tissue evidence="9">Liver</tissue>
    </source>
</reference>
<dbReference type="GO" id="GO:0035254">
    <property type="term" value="F:glutamate receptor binding"/>
    <property type="evidence" value="ECO:0007669"/>
    <property type="project" value="TreeGrafter"/>
</dbReference>
<dbReference type="InterPro" id="IPR001573">
    <property type="entry name" value="AKAP_WSK"/>
</dbReference>
<feature type="compositionally biased region" description="Polar residues" evidence="6">
    <location>
        <begin position="449"/>
        <end position="458"/>
    </location>
</feature>
<evidence type="ECO:0000313" key="9">
    <source>
        <dbReference type="RefSeq" id="XP_025027191.1"/>
    </source>
</evidence>
<accession>A0A9F5J0M1</accession>
<dbReference type="OMA" id="PCIKFSK"/>
<dbReference type="GO" id="GO:0060076">
    <property type="term" value="C:excitatory synapse"/>
    <property type="evidence" value="ECO:0007669"/>
    <property type="project" value="TreeGrafter"/>
</dbReference>
<evidence type="ECO:0000256" key="6">
    <source>
        <dbReference type="SAM" id="MobiDB-lite"/>
    </source>
</evidence>
<feature type="compositionally biased region" description="Polar residues" evidence="6">
    <location>
        <begin position="16"/>
        <end position="28"/>
    </location>
</feature>
<keyword evidence="4" id="KW-0472">Membrane</keyword>
<dbReference type="GO" id="GO:0008179">
    <property type="term" value="F:adenylate cyclase binding"/>
    <property type="evidence" value="ECO:0007669"/>
    <property type="project" value="InterPro"/>
</dbReference>
<dbReference type="PANTHER" id="PTHR15182:SF0">
    <property type="entry name" value="A-KINASE ANCHOR PROTEIN 5"/>
    <property type="match status" value="1"/>
</dbReference>
<feature type="region of interest" description="Disordered" evidence="6">
    <location>
        <begin position="53"/>
        <end position="86"/>
    </location>
</feature>
<evidence type="ECO:0000256" key="4">
    <source>
        <dbReference type="ARBA" id="ARBA00023136"/>
    </source>
</evidence>
<feature type="compositionally biased region" description="Basic and acidic residues" evidence="6">
    <location>
        <begin position="53"/>
        <end position="63"/>
    </location>
</feature>
<evidence type="ECO:0000313" key="8">
    <source>
        <dbReference type="Proteomes" id="UP000695026"/>
    </source>
</evidence>
<dbReference type="RefSeq" id="XP_025027191.1">
    <property type="nucleotide sequence ID" value="XM_025171423.1"/>
</dbReference>
<dbReference type="KEGG" id="pbi:103051195"/>
<dbReference type="GO" id="GO:0014069">
    <property type="term" value="C:postsynaptic density"/>
    <property type="evidence" value="ECO:0007669"/>
    <property type="project" value="TreeGrafter"/>
</dbReference>
<dbReference type="GO" id="GO:0034237">
    <property type="term" value="F:protein kinase A regulatory subunit binding"/>
    <property type="evidence" value="ECO:0007669"/>
    <property type="project" value="TreeGrafter"/>
</dbReference>
<dbReference type="CTD" id="9495"/>
<dbReference type="Proteomes" id="UP000695026">
    <property type="component" value="Unplaced"/>
</dbReference>
<feature type="region of interest" description="Disordered" evidence="6">
    <location>
        <begin position="417"/>
        <end position="438"/>
    </location>
</feature>
<keyword evidence="3" id="KW-0112">Calmodulin-binding</keyword>
<protein>
    <submittedName>
        <fullName evidence="9">A-kinase anchor protein 5</fullName>
    </submittedName>
</protein>
<dbReference type="AlphaFoldDB" id="A0A9F5J0M1"/>
<dbReference type="GO" id="GO:0060090">
    <property type="term" value="F:molecular adaptor activity"/>
    <property type="evidence" value="ECO:0007669"/>
    <property type="project" value="TreeGrafter"/>
</dbReference>
<feature type="domain" description="A kinase-anchoring proteins AKAP-5 and AKAP-12 calmodulin (CaM)-binding" evidence="7">
    <location>
        <begin position="93"/>
        <end position="113"/>
    </location>
</feature>
<evidence type="ECO:0000256" key="5">
    <source>
        <dbReference type="ARBA" id="ARBA00023288"/>
    </source>
</evidence>
<gene>
    <name evidence="9" type="primary">AKAP5</name>
</gene>
<comment type="subcellular location">
    <subcellularLocation>
        <location evidence="1">Membrane</location>
        <topology evidence="1">Lipid-anchor</topology>
    </subcellularLocation>
</comment>
<keyword evidence="8" id="KW-1185">Reference proteome</keyword>
<dbReference type="GO" id="GO:0050811">
    <property type="term" value="F:GABA receptor binding"/>
    <property type="evidence" value="ECO:0007669"/>
    <property type="project" value="TreeGrafter"/>
</dbReference>
<keyword evidence="5" id="KW-0449">Lipoprotein</keyword>
<evidence type="ECO:0000256" key="2">
    <source>
        <dbReference type="ARBA" id="ARBA00022553"/>
    </source>
</evidence>
<feature type="region of interest" description="Disordered" evidence="6">
    <location>
        <begin position="159"/>
        <end position="182"/>
    </location>
</feature>
<name>A0A9F5J0M1_PYTBI</name>
<dbReference type="OrthoDB" id="9905114at2759"/>
<dbReference type="PANTHER" id="PTHR15182">
    <property type="entry name" value="A-KINASE ANCHOR PROTEIN 5-RELATED"/>
    <property type="match status" value="1"/>
</dbReference>
<dbReference type="GO" id="GO:0043197">
    <property type="term" value="C:dendritic spine"/>
    <property type="evidence" value="ECO:0007669"/>
    <property type="project" value="TreeGrafter"/>
</dbReference>